<evidence type="ECO:0000313" key="3">
    <source>
        <dbReference type="Proteomes" id="UP000480684"/>
    </source>
</evidence>
<keyword evidence="1" id="KW-0812">Transmembrane</keyword>
<dbReference type="EMBL" id="JAAIYP010000027">
    <property type="protein sequence ID" value="NFV79426.1"/>
    <property type="molecule type" value="Genomic_DNA"/>
</dbReference>
<comment type="caution">
    <text evidence="2">The sequence shown here is derived from an EMBL/GenBank/DDBJ whole genome shotgun (WGS) entry which is preliminary data.</text>
</comment>
<proteinExistence type="predicted"/>
<evidence type="ECO:0000256" key="1">
    <source>
        <dbReference type="SAM" id="Phobius"/>
    </source>
</evidence>
<dbReference type="AlphaFoldDB" id="A0A7C9UT93"/>
<keyword evidence="1" id="KW-0472">Membrane</keyword>
<sequence>MHLKRSWQSTPAALRLALSGMIAGAFGGVVLVGLVLVLDIARLRSLLSTAALPPSPLEWLTVPGAFAMIGLAVALSWGGTDG</sequence>
<gene>
    <name evidence="2" type="ORF">G4223_04790</name>
</gene>
<evidence type="ECO:0000313" key="2">
    <source>
        <dbReference type="EMBL" id="NFV79426.1"/>
    </source>
</evidence>
<accession>A0A7C9UT93</accession>
<name>A0A7C9UT93_9PROT</name>
<reference evidence="2 3" key="1">
    <citation type="submission" date="2020-02" db="EMBL/GenBank/DDBJ databases">
        <authorList>
            <person name="Dziuba M."/>
            <person name="Kuznetsov B."/>
            <person name="Mardanov A."/>
            <person name="Ravin N."/>
            <person name="Grouzdev D."/>
        </authorList>
    </citation>
    <scope>NUCLEOTIDE SEQUENCE [LARGE SCALE GENOMIC DNA]</scope>
    <source>
        <strain evidence="2 3">SpK</strain>
    </source>
</reference>
<feature type="transmembrane region" description="Helical" evidence="1">
    <location>
        <begin position="12"/>
        <end position="37"/>
    </location>
</feature>
<keyword evidence="3" id="KW-1185">Reference proteome</keyword>
<organism evidence="2 3">
    <name type="scientific">Magnetospirillum aberrantis SpK</name>
    <dbReference type="NCBI Taxonomy" id="908842"/>
    <lineage>
        <taxon>Bacteria</taxon>
        <taxon>Pseudomonadati</taxon>
        <taxon>Pseudomonadota</taxon>
        <taxon>Alphaproteobacteria</taxon>
        <taxon>Rhodospirillales</taxon>
        <taxon>Rhodospirillaceae</taxon>
        <taxon>Magnetospirillum</taxon>
    </lineage>
</organism>
<protein>
    <submittedName>
        <fullName evidence="2">Uncharacterized protein</fullName>
    </submittedName>
</protein>
<dbReference type="RefSeq" id="WP_163675775.1">
    <property type="nucleotide sequence ID" value="NZ_JAAIYP010000027.1"/>
</dbReference>
<feature type="transmembrane region" description="Helical" evidence="1">
    <location>
        <begin position="57"/>
        <end position="77"/>
    </location>
</feature>
<dbReference type="Proteomes" id="UP000480684">
    <property type="component" value="Unassembled WGS sequence"/>
</dbReference>
<keyword evidence="1" id="KW-1133">Transmembrane helix</keyword>